<evidence type="ECO:0000256" key="4">
    <source>
        <dbReference type="ARBA" id="ARBA00022827"/>
    </source>
</evidence>
<name>A0A2U3NQC3_9MYCO</name>
<dbReference type="RefSeq" id="WP_077087042.1">
    <property type="nucleotide sequence ID" value="NZ_LT721901.1"/>
</dbReference>
<feature type="domain" description="Acyl-CoA oxidase/dehydrogenase middle" evidence="8">
    <location>
        <begin position="124"/>
        <end position="210"/>
    </location>
</feature>
<feature type="domain" description="Acyl-CoA dehydrogenase/oxidase C-terminal" evidence="7">
    <location>
        <begin position="229"/>
        <end position="366"/>
    </location>
</feature>
<dbReference type="STRING" id="1841860.GCA_900157375_01531"/>
<reference evidence="10 11" key="1">
    <citation type="submission" date="2017-01" db="EMBL/GenBank/DDBJ databases">
        <authorList>
            <consortium name="Urmite Genomes"/>
        </authorList>
    </citation>
    <scope>NUCLEOTIDE SEQUENCE [LARGE SCALE GENOMIC DNA]</scope>
    <source>
        <strain evidence="10 11">AB57</strain>
    </source>
</reference>
<keyword evidence="3 6" id="KW-0285">Flavoprotein</keyword>
<dbReference type="Pfam" id="PF02771">
    <property type="entry name" value="Acyl-CoA_dh_N"/>
    <property type="match status" value="1"/>
</dbReference>
<evidence type="ECO:0000259" key="9">
    <source>
        <dbReference type="Pfam" id="PF02771"/>
    </source>
</evidence>
<dbReference type="GO" id="GO:0050660">
    <property type="term" value="F:flavin adenine dinucleotide binding"/>
    <property type="evidence" value="ECO:0007669"/>
    <property type="project" value="InterPro"/>
</dbReference>
<dbReference type="PANTHER" id="PTHR43884">
    <property type="entry name" value="ACYL-COA DEHYDROGENASE"/>
    <property type="match status" value="1"/>
</dbReference>
<dbReference type="Pfam" id="PF02770">
    <property type="entry name" value="Acyl-CoA_dh_M"/>
    <property type="match status" value="1"/>
</dbReference>
<evidence type="ECO:0000259" key="7">
    <source>
        <dbReference type="Pfam" id="PF00441"/>
    </source>
</evidence>
<dbReference type="PANTHER" id="PTHR43884:SF20">
    <property type="entry name" value="ACYL-COA DEHYDROGENASE FADE28"/>
    <property type="match status" value="1"/>
</dbReference>
<comment type="similarity">
    <text evidence="2 6">Belongs to the acyl-CoA dehydrogenase family.</text>
</comment>
<dbReference type="Proteomes" id="UP000240988">
    <property type="component" value="Unassembled WGS sequence"/>
</dbReference>
<dbReference type="CDD" id="cd00567">
    <property type="entry name" value="ACAD"/>
    <property type="match status" value="1"/>
</dbReference>
<evidence type="ECO:0000259" key="8">
    <source>
        <dbReference type="Pfam" id="PF02770"/>
    </source>
</evidence>
<dbReference type="InterPro" id="IPR006091">
    <property type="entry name" value="Acyl-CoA_Oxase/DH_mid-dom"/>
</dbReference>
<dbReference type="Gene3D" id="1.10.540.10">
    <property type="entry name" value="Acyl-CoA dehydrogenase/oxidase, N-terminal domain"/>
    <property type="match status" value="1"/>
</dbReference>
<comment type="cofactor">
    <cofactor evidence="1 6">
        <name>FAD</name>
        <dbReference type="ChEBI" id="CHEBI:57692"/>
    </cofactor>
</comment>
<evidence type="ECO:0000313" key="11">
    <source>
        <dbReference type="Proteomes" id="UP000240988"/>
    </source>
</evidence>
<dbReference type="SUPFAM" id="SSF56645">
    <property type="entry name" value="Acyl-CoA dehydrogenase NM domain-like"/>
    <property type="match status" value="1"/>
</dbReference>
<evidence type="ECO:0000256" key="1">
    <source>
        <dbReference type="ARBA" id="ARBA00001974"/>
    </source>
</evidence>
<accession>A0A2U3NQC3</accession>
<dbReference type="OrthoDB" id="8677713at2"/>
<evidence type="ECO:0000256" key="6">
    <source>
        <dbReference type="RuleBase" id="RU362125"/>
    </source>
</evidence>
<dbReference type="Gene3D" id="2.40.110.10">
    <property type="entry name" value="Butyryl-CoA Dehydrogenase, subunit A, domain 2"/>
    <property type="match status" value="1"/>
</dbReference>
<protein>
    <submittedName>
        <fullName evidence="10">Acyl-CoA dehydrogenase related to the alkylation response protein AidB</fullName>
    </submittedName>
</protein>
<gene>
    <name evidence="10" type="ORF">MRAB57_1530</name>
</gene>
<dbReference type="AlphaFoldDB" id="A0A2U3NQC3"/>
<organism evidence="10 11">
    <name type="scientific">Mycobacterium rhizamassiliense</name>
    <dbReference type="NCBI Taxonomy" id="1841860"/>
    <lineage>
        <taxon>Bacteria</taxon>
        <taxon>Bacillati</taxon>
        <taxon>Actinomycetota</taxon>
        <taxon>Actinomycetes</taxon>
        <taxon>Mycobacteriales</taxon>
        <taxon>Mycobacteriaceae</taxon>
        <taxon>Mycobacterium</taxon>
    </lineage>
</organism>
<keyword evidence="5 6" id="KW-0560">Oxidoreductase</keyword>
<evidence type="ECO:0000313" key="10">
    <source>
        <dbReference type="EMBL" id="SPM33726.1"/>
    </source>
</evidence>
<dbReference type="EMBL" id="FUFA01000002">
    <property type="protein sequence ID" value="SPM33726.1"/>
    <property type="molecule type" value="Genomic_DNA"/>
</dbReference>
<evidence type="ECO:0000256" key="2">
    <source>
        <dbReference type="ARBA" id="ARBA00009347"/>
    </source>
</evidence>
<dbReference type="GO" id="GO:0003995">
    <property type="term" value="F:acyl-CoA dehydrogenase activity"/>
    <property type="evidence" value="ECO:0007669"/>
    <property type="project" value="TreeGrafter"/>
</dbReference>
<dbReference type="InterPro" id="IPR009075">
    <property type="entry name" value="AcylCo_DH/oxidase_C"/>
</dbReference>
<dbReference type="InterPro" id="IPR013786">
    <property type="entry name" value="AcylCoA_DH/ox_N"/>
</dbReference>
<feature type="domain" description="Acyl-CoA dehydrogenase/oxidase N-terminal" evidence="9">
    <location>
        <begin position="6"/>
        <end position="119"/>
    </location>
</feature>
<dbReference type="InterPro" id="IPR046373">
    <property type="entry name" value="Acyl-CoA_Oxase/DH_mid-dom_sf"/>
</dbReference>
<keyword evidence="4 6" id="KW-0274">FAD</keyword>
<evidence type="ECO:0000256" key="3">
    <source>
        <dbReference type="ARBA" id="ARBA00022630"/>
    </source>
</evidence>
<dbReference type="InterPro" id="IPR036250">
    <property type="entry name" value="AcylCo_DH-like_C"/>
</dbReference>
<dbReference type="InterPro" id="IPR037069">
    <property type="entry name" value="AcylCoA_DH/ox_N_sf"/>
</dbReference>
<dbReference type="Pfam" id="PF00441">
    <property type="entry name" value="Acyl-CoA_dh_1"/>
    <property type="match status" value="1"/>
</dbReference>
<dbReference type="Gene3D" id="1.20.140.10">
    <property type="entry name" value="Butyryl-CoA Dehydrogenase, subunit A, domain 3"/>
    <property type="match status" value="1"/>
</dbReference>
<proteinExistence type="inferred from homology"/>
<dbReference type="InterPro" id="IPR009100">
    <property type="entry name" value="AcylCoA_DH/oxidase_NM_dom_sf"/>
</dbReference>
<sequence length="371" mass="39773">MMYAFTDEQEELRVLVREFVARVSPESEVRRLMDTQHGYDTSVWHQLGLELGIVGLAIPEEYGGLGQGFAAVGVVLEEAGAGLLCAPYFSSVVLAGELLVACDDTAAKQDYLPRIAAGELRGTLAIAEDNGCADLSDIETSARRVDGQWRLEGHKSYVIDGATAQLILVAARTESGTSLFAVESAAAGLHVEALSTLDLTRKQARLQFESVPARLIGDEGAAAPALRRILDLAALGLAAEQAGGAARTLEMAVEYAKVRFQYGRAIGSFQAIKHKCADMLLEVECARSAAYQGLWATDDDSADLALAASIAKSRCSEAFTHCAYENIQIHGGIGFTWEHPAHLYLRRAKSTALLFGDAAYHRERVASLIGA</sequence>
<evidence type="ECO:0000256" key="5">
    <source>
        <dbReference type="ARBA" id="ARBA00023002"/>
    </source>
</evidence>
<keyword evidence="11" id="KW-1185">Reference proteome</keyword>
<dbReference type="SUPFAM" id="SSF47203">
    <property type="entry name" value="Acyl-CoA dehydrogenase C-terminal domain-like"/>
    <property type="match status" value="1"/>
</dbReference>